<evidence type="ECO:0000313" key="3">
    <source>
        <dbReference type="EMBL" id="OQR96606.1"/>
    </source>
</evidence>
<dbReference type="EMBL" id="JNBR01000138">
    <property type="protein sequence ID" value="OQR96606.1"/>
    <property type="molecule type" value="Genomic_DNA"/>
</dbReference>
<dbReference type="OrthoDB" id="4062651at2759"/>
<protein>
    <submittedName>
        <fullName evidence="3">Protein kinase</fullName>
    </submittedName>
</protein>
<gene>
    <name evidence="3" type="ORF">ACHHYP_20738</name>
</gene>
<dbReference type="InterPro" id="IPR032675">
    <property type="entry name" value="LRR_dom_sf"/>
</dbReference>
<dbReference type="Proteomes" id="UP000243579">
    <property type="component" value="Unassembled WGS sequence"/>
</dbReference>
<proteinExistence type="predicted"/>
<keyword evidence="4" id="KW-1185">Reference proteome</keyword>
<feature type="domain" description="Protein kinase" evidence="2">
    <location>
        <begin position="259"/>
        <end position="599"/>
    </location>
</feature>
<comment type="caution">
    <text evidence="3">The sequence shown here is derived from an EMBL/GenBank/DDBJ whole genome shotgun (WGS) entry which is preliminary data.</text>
</comment>
<feature type="transmembrane region" description="Helical" evidence="1">
    <location>
        <begin position="210"/>
        <end position="231"/>
    </location>
</feature>
<dbReference type="SUPFAM" id="SSF56112">
    <property type="entry name" value="Protein kinase-like (PK-like)"/>
    <property type="match status" value="1"/>
</dbReference>
<evidence type="ECO:0000259" key="2">
    <source>
        <dbReference type="PROSITE" id="PS50011"/>
    </source>
</evidence>
<dbReference type="Gene3D" id="3.80.10.10">
    <property type="entry name" value="Ribonuclease Inhibitor"/>
    <property type="match status" value="1"/>
</dbReference>
<dbReference type="GO" id="GO:0004674">
    <property type="term" value="F:protein serine/threonine kinase activity"/>
    <property type="evidence" value="ECO:0007669"/>
    <property type="project" value="TreeGrafter"/>
</dbReference>
<dbReference type="Gene3D" id="3.30.200.20">
    <property type="entry name" value="Phosphorylase Kinase, domain 1"/>
    <property type="match status" value="1"/>
</dbReference>
<name>A0A1V9ZF28_ACHHY</name>
<dbReference type="STRING" id="1202772.A0A1V9ZF28"/>
<dbReference type="GO" id="GO:0005524">
    <property type="term" value="F:ATP binding"/>
    <property type="evidence" value="ECO:0007669"/>
    <property type="project" value="InterPro"/>
</dbReference>
<dbReference type="PANTHER" id="PTHR44329">
    <property type="entry name" value="SERINE/THREONINE-PROTEIN KINASE TNNI3K-RELATED"/>
    <property type="match status" value="1"/>
</dbReference>
<dbReference type="Pfam" id="PF07714">
    <property type="entry name" value="PK_Tyr_Ser-Thr"/>
    <property type="match status" value="1"/>
</dbReference>
<dbReference type="InterPro" id="IPR000719">
    <property type="entry name" value="Prot_kinase_dom"/>
</dbReference>
<sequence length="612" mass="65403">MTNASADLRAFAGLCHGHAMAPRDADSWCCRTDAAILCTTFTNGTALHGTVTGAVSPLIDVRRWQTFPALQTLALVNVSVALSSLPSSLHTLTLSSCNVTALSALPPALRSVALEDVVLATFPATWLLAATRQLQSITLTRTRYDGGRSVFAVSAEECDGLRVATAAGTLRSPWLACQQCASDPVCADGSPANVVSLRSSSDGSGDHGSGAVLIVVLVVVITLLLLAFYVIRRRYRRAVATRPSDDTPIMAQPVYLASARQVPGSSRGPFQLVTESLRGFGSSKSLAVSSPGATDDSAASPDETAGHLFLTSRGISMKTHTVNHLPILQPKDIKVIIPISAKCSMWIGRFKGREVVMKRVHAQEVGDAKIQSFVADVNAIAKLKHPNVLKLYGIARMNDYELCVVAELMSMGSLAQVLQTADLPLTWPQQLSIGYQVAAAFAYLHDGRPRPPVTLTTHHVLVNTQLACKLNVFDFMAGYERVDETVALSFGARTLGFEAPEVVQGAARNAASDVYALGVILSSIATRRHPYQGWFDAWGHVQSDVAISTRPRSAMPHEEHETFLATPPAFQLLVGTCLDWDPTARPTTAALLAALRGQLDALQQPPPETASV</sequence>
<dbReference type="InterPro" id="IPR001245">
    <property type="entry name" value="Ser-Thr/Tyr_kinase_cat_dom"/>
</dbReference>
<keyword evidence="1" id="KW-0812">Transmembrane</keyword>
<keyword evidence="1" id="KW-1133">Transmembrane helix</keyword>
<organism evidence="3 4">
    <name type="scientific">Achlya hypogyna</name>
    <name type="common">Oomycete</name>
    <name type="synonym">Protoachlya hypogyna</name>
    <dbReference type="NCBI Taxonomy" id="1202772"/>
    <lineage>
        <taxon>Eukaryota</taxon>
        <taxon>Sar</taxon>
        <taxon>Stramenopiles</taxon>
        <taxon>Oomycota</taxon>
        <taxon>Saprolegniomycetes</taxon>
        <taxon>Saprolegniales</taxon>
        <taxon>Achlyaceae</taxon>
        <taxon>Achlya</taxon>
    </lineage>
</organism>
<evidence type="ECO:0000313" key="4">
    <source>
        <dbReference type="Proteomes" id="UP000243579"/>
    </source>
</evidence>
<dbReference type="Gene3D" id="1.10.510.10">
    <property type="entry name" value="Transferase(Phosphotransferase) domain 1"/>
    <property type="match status" value="1"/>
</dbReference>
<dbReference type="PROSITE" id="PS50011">
    <property type="entry name" value="PROTEIN_KINASE_DOM"/>
    <property type="match status" value="1"/>
</dbReference>
<keyword evidence="3" id="KW-0808">Transferase</keyword>
<keyword evidence="3" id="KW-0418">Kinase</keyword>
<dbReference type="AlphaFoldDB" id="A0A1V9ZF28"/>
<dbReference type="InterPro" id="IPR051681">
    <property type="entry name" value="Ser/Thr_Kinases-Pseudokinases"/>
</dbReference>
<accession>A0A1V9ZF28</accession>
<keyword evidence="1" id="KW-0472">Membrane</keyword>
<evidence type="ECO:0000256" key="1">
    <source>
        <dbReference type="SAM" id="Phobius"/>
    </source>
</evidence>
<reference evidence="3 4" key="1">
    <citation type="journal article" date="2014" name="Genome Biol. Evol.">
        <title>The secreted proteins of Achlya hypogyna and Thraustotheca clavata identify the ancestral oomycete secretome and reveal gene acquisitions by horizontal gene transfer.</title>
        <authorList>
            <person name="Misner I."/>
            <person name="Blouin N."/>
            <person name="Leonard G."/>
            <person name="Richards T.A."/>
            <person name="Lane C.E."/>
        </authorList>
    </citation>
    <scope>NUCLEOTIDE SEQUENCE [LARGE SCALE GENOMIC DNA]</scope>
    <source>
        <strain evidence="3 4">ATCC 48635</strain>
    </source>
</reference>
<dbReference type="InterPro" id="IPR011009">
    <property type="entry name" value="Kinase-like_dom_sf"/>
</dbReference>
<dbReference type="PANTHER" id="PTHR44329:SF214">
    <property type="entry name" value="PROTEIN KINASE DOMAIN-CONTAINING PROTEIN"/>
    <property type="match status" value="1"/>
</dbReference>